<evidence type="ECO:0000256" key="1">
    <source>
        <dbReference type="SAM" id="Phobius"/>
    </source>
</evidence>
<feature type="transmembrane region" description="Helical" evidence="1">
    <location>
        <begin position="7"/>
        <end position="31"/>
    </location>
</feature>
<accession>A0A1W6CGC9</accession>
<name>A0A1W6CGC9_9HEMI</name>
<keyword evidence="1" id="KW-1133">Transmembrane helix</keyword>
<gene>
    <name evidence="2" type="primary">ATP8</name>
</gene>
<proteinExistence type="predicted"/>
<keyword evidence="1" id="KW-0472">Membrane</keyword>
<keyword evidence="2" id="KW-0496">Mitochondrion</keyword>
<organism evidence="2">
    <name type="scientific">Bemisia emiliae</name>
    <dbReference type="NCBI Taxonomy" id="415932"/>
    <lineage>
        <taxon>Eukaryota</taxon>
        <taxon>Metazoa</taxon>
        <taxon>Ecdysozoa</taxon>
        <taxon>Arthropoda</taxon>
        <taxon>Hexapoda</taxon>
        <taxon>Insecta</taxon>
        <taxon>Pterygota</taxon>
        <taxon>Neoptera</taxon>
        <taxon>Paraneoptera</taxon>
        <taxon>Hemiptera</taxon>
        <taxon>Sternorrhyncha</taxon>
        <taxon>Aleyrodoidea</taxon>
        <taxon>Aleyrodidae</taxon>
        <taxon>Aleyrodinae</taxon>
        <taxon>Bemisia</taxon>
    </lineage>
</organism>
<dbReference type="EMBL" id="KX714967">
    <property type="protein sequence ID" value="ARJ63875.1"/>
    <property type="molecule type" value="Genomic_DNA"/>
</dbReference>
<dbReference type="AlphaFoldDB" id="A0A1W6CGC9"/>
<reference evidence="2" key="1">
    <citation type="journal article" date="2017" name="Sci. Rep.">
        <title>Novel molecular approach to define pest species status and tritrophic interactions from historical Bemisia specimens.</title>
        <authorList>
            <person name="Tay W.T."/>
            <person name="Elfekih S."/>
            <person name="Polaszek A."/>
            <person name="Court L.N."/>
            <person name="Evans G.A."/>
            <person name="Gordon K.H."/>
            <person name="De Barro P.J."/>
        </authorList>
    </citation>
    <scope>NUCLEOTIDE SEQUENCE</scope>
</reference>
<evidence type="ECO:0000313" key="2">
    <source>
        <dbReference type="EMBL" id="ARJ63875.1"/>
    </source>
</evidence>
<geneLocation type="mitochondrion" evidence="2"/>
<protein>
    <submittedName>
        <fullName evidence="2">ATP synthase 8</fullName>
    </submittedName>
</protein>
<keyword evidence="1" id="KW-0812">Transmembrane</keyword>
<sequence length="81" mass="10161">MPQMSPLWWFYLMLVFWVSWVVSSMSIFYWFKLSSLMVPDPSSPLFFFFFFYFDDRSYLFIDNLNNKISLTNLFWVYFYDF</sequence>